<keyword evidence="2" id="KW-0472">Membrane</keyword>
<keyword evidence="2" id="KW-0812">Transmembrane</keyword>
<dbReference type="PIRSF" id="PIRSF033239">
    <property type="entry name" value="ExoD"/>
    <property type="match status" value="1"/>
</dbReference>
<dbReference type="PANTHER" id="PTHR41795">
    <property type="entry name" value="EXOPOLYSACCHARIDE SYNTHESIS PROTEIN"/>
    <property type="match status" value="1"/>
</dbReference>
<sequence length="225" mass="23966">MTDLAPSSPSAPNDAQGESPPPRRGFSDVLHELANSDRERVSVGSILQAFGDRAFGALLLVFALPNALPMPPGTSAVLGAPIVFIAFQLMIGRPVLWLPRFITERSMRREDFATLAAKIDPWVRKLERLLKPRAQLLTTPFADRLTGAACFALSIVLALPIPLGNMPPAIAITAFALGMIESDGVAIGAGWLGAIASFIILAGFWAVVTTGFQYFAGPLLRLFGA</sequence>
<protein>
    <submittedName>
        <fullName evidence="3">Exopolysaccharide biosynthesis protein</fullName>
    </submittedName>
</protein>
<gene>
    <name evidence="3" type="ORF">EK403_03695</name>
</gene>
<evidence type="ECO:0000313" key="3">
    <source>
        <dbReference type="EMBL" id="RXF75158.1"/>
    </source>
</evidence>
<dbReference type="EMBL" id="RYFI01000002">
    <property type="protein sequence ID" value="RXF75158.1"/>
    <property type="molecule type" value="Genomic_DNA"/>
</dbReference>
<dbReference type="Pfam" id="PF06055">
    <property type="entry name" value="ExoD"/>
    <property type="match status" value="1"/>
</dbReference>
<keyword evidence="2" id="KW-1133">Transmembrane helix</keyword>
<organism evidence="3 4">
    <name type="scientific">Hansschlegelia zhihuaiae</name>
    <dbReference type="NCBI Taxonomy" id="405005"/>
    <lineage>
        <taxon>Bacteria</taxon>
        <taxon>Pseudomonadati</taxon>
        <taxon>Pseudomonadota</taxon>
        <taxon>Alphaproteobacteria</taxon>
        <taxon>Hyphomicrobiales</taxon>
        <taxon>Methylopilaceae</taxon>
        <taxon>Hansschlegelia</taxon>
    </lineage>
</organism>
<dbReference type="RefSeq" id="WP_128776148.1">
    <property type="nucleotide sequence ID" value="NZ_RYFI01000002.1"/>
</dbReference>
<evidence type="ECO:0000256" key="2">
    <source>
        <dbReference type="SAM" id="Phobius"/>
    </source>
</evidence>
<dbReference type="InterPro" id="IPR010331">
    <property type="entry name" value="ExoD"/>
</dbReference>
<proteinExistence type="predicted"/>
<evidence type="ECO:0000256" key="1">
    <source>
        <dbReference type="SAM" id="MobiDB-lite"/>
    </source>
</evidence>
<evidence type="ECO:0000313" key="4">
    <source>
        <dbReference type="Proteomes" id="UP000289708"/>
    </source>
</evidence>
<reference evidence="3 4" key="1">
    <citation type="submission" date="2018-12" db="EMBL/GenBank/DDBJ databases">
        <title>bacterium Hansschlegelia zhihuaiae S113.</title>
        <authorList>
            <person name="He J."/>
        </authorList>
    </citation>
    <scope>NUCLEOTIDE SEQUENCE [LARGE SCALE GENOMIC DNA]</scope>
    <source>
        <strain evidence="3 4">S 113</strain>
    </source>
</reference>
<dbReference type="AlphaFoldDB" id="A0A4Q0MN02"/>
<accession>A0A4Q0MN02</accession>
<comment type="caution">
    <text evidence="3">The sequence shown here is derived from an EMBL/GenBank/DDBJ whole genome shotgun (WGS) entry which is preliminary data.</text>
</comment>
<dbReference type="OrthoDB" id="8550083at2"/>
<dbReference type="Proteomes" id="UP000289708">
    <property type="component" value="Unassembled WGS sequence"/>
</dbReference>
<feature type="transmembrane region" description="Helical" evidence="2">
    <location>
        <begin position="76"/>
        <end position="99"/>
    </location>
</feature>
<feature type="compositionally biased region" description="Polar residues" evidence="1">
    <location>
        <begin position="1"/>
        <end position="13"/>
    </location>
</feature>
<feature type="region of interest" description="Disordered" evidence="1">
    <location>
        <begin position="1"/>
        <end position="27"/>
    </location>
</feature>
<dbReference type="PANTHER" id="PTHR41795:SF1">
    <property type="entry name" value="EXOPOLYSACCHARIDE SYNTHESIS PROTEIN"/>
    <property type="match status" value="1"/>
</dbReference>
<keyword evidence="4" id="KW-1185">Reference proteome</keyword>
<name>A0A4Q0MN02_9HYPH</name>